<accession>A0A8S3QN98</accession>
<evidence type="ECO:0000256" key="1">
    <source>
        <dbReference type="ARBA" id="ARBA00022737"/>
    </source>
</evidence>
<evidence type="ECO:0000313" key="4">
    <source>
        <dbReference type="EMBL" id="CAG2196074.1"/>
    </source>
</evidence>
<keyword evidence="5" id="KW-1185">Reference proteome</keyword>
<feature type="repeat" description="ANK" evidence="3">
    <location>
        <begin position="49"/>
        <end position="81"/>
    </location>
</feature>
<dbReference type="SUPFAM" id="SSF48403">
    <property type="entry name" value="Ankyrin repeat"/>
    <property type="match status" value="1"/>
</dbReference>
<protein>
    <submittedName>
        <fullName evidence="4">Uncharacterized protein</fullName>
    </submittedName>
</protein>
<comment type="caution">
    <text evidence="4">The sequence shown here is derived from an EMBL/GenBank/DDBJ whole genome shotgun (WGS) entry which is preliminary data.</text>
</comment>
<dbReference type="PANTHER" id="PTHR24198">
    <property type="entry name" value="ANKYRIN REPEAT AND PROTEIN KINASE DOMAIN-CONTAINING PROTEIN"/>
    <property type="match status" value="1"/>
</dbReference>
<proteinExistence type="predicted"/>
<evidence type="ECO:0000256" key="3">
    <source>
        <dbReference type="PROSITE-ProRule" id="PRU00023"/>
    </source>
</evidence>
<dbReference type="AlphaFoldDB" id="A0A8S3QN98"/>
<evidence type="ECO:0000313" key="5">
    <source>
        <dbReference type="Proteomes" id="UP000683360"/>
    </source>
</evidence>
<dbReference type="Proteomes" id="UP000683360">
    <property type="component" value="Unassembled WGS sequence"/>
</dbReference>
<gene>
    <name evidence="4" type="ORF">MEDL_10976</name>
</gene>
<organism evidence="4 5">
    <name type="scientific">Mytilus edulis</name>
    <name type="common">Blue mussel</name>
    <dbReference type="NCBI Taxonomy" id="6550"/>
    <lineage>
        <taxon>Eukaryota</taxon>
        <taxon>Metazoa</taxon>
        <taxon>Spiralia</taxon>
        <taxon>Lophotrochozoa</taxon>
        <taxon>Mollusca</taxon>
        <taxon>Bivalvia</taxon>
        <taxon>Autobranchia</taxon>
        <taxon>Pteriomorphia</taxon>
        <taxon>Mytilida</taxon>
        <taxon>Mytiloidea</taxon>
        <taxon>Mytilidae</taxon>
        <taxon>Mytilinae</taxon>
        <taxon>Mytilus</taxon>
    </lineage>
</organism>
<dbReference type="EMBL" id="CAJPWZ010000543">
    <property type="protein sequence ID" value="CAG2196074.1"/>
    <property type="molecule type" value="Genomic_DNA"/>
</dbReference>
<dbReference type="GO" id="GO:0005737">
    <property type="term" value="C:cytoplasm"/>
    <property type="evidence" value="ECO:0007669"/>
    <property type="project" value="TreeGrafter"/>
</dbReference>
<keyword evidence="1" id="KW-0677">Repeat</keyword>
<dbReference type="InterPro" id="IPR036770">
    <property type="entry name" value="Ankyrin_rpt-contain_sf"/>
</dbReference>
<dbReference type="PANTHER" id="PTHR24198:SF165">
    <property type="entry name" value="ANKYRIN REPEAT-CONTAINING PROTEIN-RELATED"/>
    <property type="match status" value="1"/>
</dbReference>
<dbReference type="PROSITE" id="PS50088">
    <property type="entry name" value="ANK_REPEAT"/>
    <property type="match status" value="1"/>
</dbReference>
<reference evidence="4" key="1">
    <citation type="submission" date="2021-03" db="EMBL/GenBank/DDBJ databases">
        <authorList>
            <person name="Bekaert M."/>
        </authorList>
    </citation>
    <scope>NUCLEOTIDE SEQUENCE</scope>
</reference>
<dbReference type="InterPro" id="IPR002110">
    <property type="entry name" value="Ankyrin_rpt"/>
</dbReference>
<evidence type="ECO:0000256" key="2">
    <source>
        <dbReference type="ARBA" id="ARBA00023043"/>
    </source>
</evidence>
<dbReference type="PROSITE" id="PS50297">
    <property type="entry name" value="ANK_REP_REGION"/>
    <property type="match status" value="1"/>
</dbReference>
<dbReference type="Pfam" id="PF12796">
    <property type="entry name" value="Ank_2"/>
    <property type="match status" value="1"/>
</dbReference>
<dbReference type="Gene3D" id="1.25.40.20">
    <property type="entry name" value="Ankyrin repeat-containing domain"/>
    <property type="match status" value="1"/>
</dbReference>
<name>A0A8S3QN98_MYTED</name>
<dbReference type="SMART" id="SM00248">
    <property type="entry name" value="ANK"/>
    <property type="match status" value="3"/>
</dbReference>
<sequence length="155" mass="18027">MEQTRLLVLCCYSNDEKMTRLLLDHIDRDCINENLLINNIFRTVANAHRWHTPLTAACRSGNLPLVELLVQFGVKIDENDPNKLSPLSVAYHFGHNSIVNFLLNNRCNSRCESTYSTIEQPMDEHTERIITYRNEEWPSMTETLQSKTHLHAINF</sequence>
<keyword evidence="2 3" id="KW-0040">ANK repeat</keyword>